<reference evidence="2" key="1">
    <citation type="submission" date="2016-02" db="EMBL/GenBank/DDBJ databases">
        <title>WGS assembly of Manihot esculenta.</title>
        <authorList>
            <person name="Bredeson J.V."/>
            <person name="Prochnik S.E."/>
            <person name="Lyons J.B."/>
            <person name="Schmutz J."/>
            <person name="Grimwood J."/>
            <person name="Vrebalov J."/>
            <person name="Bart R.S."/>
            <person name="Amuge T."/>
            <person name="Ferguson M.E."/>
            <person name="Green R."/>
            <person name="Putnam N."/>
            <person name="Stites J."/>
            <person name="Rounsley S."/>
            <person name="Rokhsar D.S."/>
        </authorList>
    </citation>
    <scope>NUCLEOTIDE SEQUENCE [LARGE SCALE GENOMIC DNA]</scope>
    <source>
        <tissue evidence="2">Leaf</tissue>
    </source>
</reference>
<gene>
    <name evidence="2" type="ORF">MANES_07G044500</name>
</gene>
<evidence type="ECO:0000313" key="2">
    <source>
        <dbReference type="EMBL" id="OAY45250.1"/>
    </source>
</evidence>
<feature type="transmembrane region" description="Helical" evidence="1">
    <location>
        <begin position="40"/>
        <end position="61"/>
    </location>
</feature>
<name>A0A2C9VKX0_MANES</name>
<keyword evidence="1" id="KW-1133">Transmembrane helix</keyword>
<dbReference type="EMBL" id="CM004393">
    <property type="protein sequence ID" value="OAY45250.1"/>
    <property type="molecule type" value="Genomic_DNA"/>
</dbReference>
<organism evidence="2">
    <name type="scientific">Manihot esculenta</name>
    <name type="common">Cassava</name>
    <name type="synonym">Jatropha manihot</name>
    <dbReference type="NCBI Taxonomy" id="3983"/>
    <lineage>
        <taxon>Eukaryota</taxon>
        <taxon>Viridiplantae</taxon>
        <taxon>Streptophyta</taxon>
        <taxon>Embryophyta</taxon>
        <taxon>Tracheophyta</taxon>
        <taxon>Spermatophyta</taxon>
        <taxon>Magnoliopsida</taxon>
        <taxon>eudicotyledons</taxon>
        <taxon>Gunneridae</taxon>
        <taxon>Pentapetalae</taxon>
        <taxon>rosids</taxon>
        <taxon>fabids</taxon>
        <taxon>Malpighiales</taxon>
        <taxon>Euphorbiaceae</taxon>
        <taxon>Crotonoideae</taxon>
        <taxon>Manihoteae</taxon>
        <taxon>Manihot</taxon>
    </lineage>
</organism>
<keyword evidence="1" id="KW-0472">Membrane</keyword>
<protein>
    <submittedName>
        <fullName evidence="2">Uncharacterized protein</fullName>
    </submittedName>
</protein>
<accession>A0A2C9VKX0</accession>
<keyword evidence="1" id="KW-0812">Transmembrane</keyword>
<evidence type="ECO:0000256" key="1">
    <source>
        <dbReference type="SAM" id="Phobius"/>
    </source>
</evidence>
<sequence length="81" mass="9093">MMGVLHTSSNDFLQARVFQDLDSHSTPLFRSSNMQCPDSCCAAFLFLISLILSSFATMLIICSFNANNIIFLFFPEKSVFV</sequence>
<proteinExistence type="predicted"/>
<dbReference type="AlphaFoldDB" id="A0A2C9VKX0"/>